<accession>A0A1F6T923</accession>
<sequence>MLTAVLADIHSNIEALDACLVHARRARAERFVCLGDLVGYGADPVAVVQRIRALPGIVAVRGNHDQALFASRSALAPAGVNEAIEWTRTQLRPADLSFLRGLPLEHREGEVLYVHASAAEPARWTYLRNREAAEQCLAATDARVVLVGHVHEARIYYTTPGGAIRELIPHASVSVPLSRRSRYVITAGSVGQPRDGHTTAAYVLYDEAAGTVHFQRVPYDYRATANKIVVAGLEPSFARRLTKGR</sequence>
<dbReference type="PIRSF" id="PIRSF000883">
    <property type="entry name" value="Pesterase_MJ0912"/>
    <property type="match status" value="1"/>
</dbReference>
<evidence type="ECO:0000313" key="4">
    <source>
        <dbReference type="Proteomes" id="UP000178379"/>
    </source>
</evidence>
<dbReference type="EMBL" id="MFSQ01000005">
    <property type="protein sequence ID" value="OGI41614.1"/>
    <property type="molecule type" value="Genomic_DNA"/>
</dbReference>
<dbReference type="CDD" id="cd00838">
    <property type="entry name" value="MPP_superfamily"/>
    <property type="match status" value="1"/>
</dbReference>
<dbReference type="InterPro" id="IPR011152">
    <property type="entry name" value="Pesterase_MJ0912"/>
</dbReference>
<dbReference type="AlphaFoldDB" id="A0A1F6T923"/>
<dbReference type="PANTHER" id="PTHR42850">
    <property type="entry name" value="METALLOPHOSPHOESTERASE"/>
    <property type="match status" value="1"/>
</dbReference>
<comment type="caution">
    <text evidence="3">The sequence shown here is derived from an EMBL/GenBank/DDBJ whole genome shotgun (WGS) entry which is preliminary data.</text>
</comment>
<dbReference type="GO" id="GO:0016791">
    <property type="term" value="F:phosphatase activity"/>
    <property type="evidence" value="ECO:0007669"/>
    <property type="project" value="TreeGrafter"/>
</dbReference>
<evidence type="ECO:0000256" key="1">
    <source>
        <dbReference type="ARBA" id="ARBA00008950"/>
    </source>
</evidence>
<gene>
    <name evidence="3" type="ORF">A2140_00180</name>
</gene>
<dbReference type="InterPro" id="IPR050126">
    <property type="entry name" value="Ap4A_hydrolase"/>
</dbReference>
<dbReference type="SUPFAM" id="SSF56300">
    <property type="entry name" value="Metallo-dependent phosphatases"/>
    <property type="match status" value="1"/>
</dbReference>
<proteinExistence type="inferred from homology"/>
<name>A0A1F6T923_9PROT</name>
<dbReference type="InterPro" id="IPR024654">
    <property type="entry name" value="Calcineurin-like_PHP_lpxH"/>
</dbReference>
<dbReference type="STRING" id="1817756.A2140_00180"/>
<evidence type="ECO:0000313" key="3">
    <source>
        <dbReference type="EMBL" id="OGI41614.1"/>
    </source>
</evidence>
<reference evidence="3 4" key="1">
    <citation type="journal article" date="2016" name="Nat. Commun.">
        <title>Thousands of microbial genomes shed light on interconnected biogeochemical processes in an aquifer system.</title>
        <authorList>
            <person name="Anantharaman K."/>
            <person name="Brown C.T."/>
            <person name="Hug L.A."/>
            <person name="Sharon I."/>
            <person name="Castelle C.J."/>
            <person name="Probst A.J."/>
            <person name="Thomas B.C."/>
            <person name="Singh A."/>
            <person name="Wilkins M.J."/>
            <person name="Karaoz U."/>
            <person name="Brodie E.L."/>
            <person name="Williams K.H."/>
            <person name="Hubbard S.S."/>
            <person name="Banfield J.F."/>
        </authorList>
    </citation>
    <scope>NUCLEOTIDE SEQUENCE [LARGE SCALE GENOMIC DNA]</scope>
</reference>
<dbReference type="PANTHER" id="PTHR42850:SF2">
    <property type="entry name" value="BLL5683 PROTEIN"/>
    <property type="match status" value="1"/>
</dbReference>
<comment type="similarity">
    <text evidence="1">Belongs to the metallophosphoesterase superfamily. YfcE family.</text>
</comment>
<dbReference type="Pfam" id="PF12850">
    <property type="entry name" value="Metallophos_2"/>
    <property type="match status" value="1"/>
</dbReference>
<protein>
    <recommendedName>
        <fullName evidence="2">Calcineurin-like phosphoesterase domain-containing protein</fullName>
    </recommendedName>
</protein>
<dbReference type="Gene3D" id="3.60.21.10">
    <property type="match status" value="1"/>
</dbReference>
<organism evidence="3 4">
    <name type="scientific">Candidatus Muproteobacteria bacterium RBG_16_62_13</name>
    <dbReference type="NCBI Taxonomy" id="1817756"/>
    <lineage>
        <taxon>Bacteria</taxon>
        <taxon>Pseudomonadati</taxon>
        <taxon>Pseudomonadota</taxon>
        <taxon>Candidatus Muproteobacteria</taxon>
    </lineage>
</organism>
<dbReference type="InterPro" id="IPR029052">
    <property type="entry name" value="Metallo-depent_PP-like"/>
</dbReference>
<dbReference type="Proteomes" id="UP000178379">
    <property type="component" value="Unassembled WGS sequence"/>
</dbReference>
<evidence type="ECO:0000259" key="2">
    <source>
        <dbReference type="Pfam" id="PF12850"/>
    </source>
</evidence>
<dbReference type="GO" id="GO:0005737">
    <property type="term" value="C:cytoplasm"/>
    <property type="evidence" value="ECO:0007669"/>
    <property type="project" value="TreeGrafter"/>
</dbReference>
<feature type="domain" description="Calcineurin-like phosphoesterase" evidence="2">
    <location>
        <begin position="1"/>
        <end position="204"/>
    </location>
</feature>